<evidence type="ECO:0000313" key="3">
    <source>
        <dbReference type="EMBL" id="PQQ07508.1"/>
    </source>
</evidence>
<dbReference type="NCBIfam" id="TIGR00756">
    <property type="entry name" value="PPR"/>
    <property type="match status" value="1"/>
</dbReference>
<evidence type="ECO:0000313" key="4">
    <source>
        <dbReference type="Proteomes" id="UP000250321"/>
    </source>
</evidence>
<gene>
    <name evidence="3" type="ORF">Pyn_23539</name>
</gene>
<comment type="similarity">
    <text evidence="1">Belongs to the PPR family. P subfamily.</text>
</comment>
<organism evidence="3 4">
    <name type="scientific">Prunus yedoensis var. nudiflora</name>
    <dbReference type="NCBI Taxonomy" id="2094558"/>
    <lineage>
        <taxon>Eukaryota</taxon>
        <taxon>Viridiplantae</taxon>
        <taxon>Streptophyta</taxon>
        <taxon>Embryophyta</taxon>
        <taxon>Tracheophyta</taxon>
        <taxon>Spermatophyta</taxon>
        <taxon>Magnoliopsida</taxon>
        <taxon>eudicotyledons</taxon>
        <taxon>Gunneridae</taxon>
        <taxon>Pentapetalae</taxon>
        <taxon>rosids</taxon>
        <taxon>fabids</taxon>
        <taxon>Rosales</taxon>
        <taxon>Rosaceae</taxon>
        <taxon>Amygdaloideae</taxon>
        <taxon>Amygdaleae</taxon>
        <taxon>Prunus</taxon>
    </lineage>
</organism>
<accession>A0A314YRW2</accession>
<keyword evidence="4" id="KW-1185">Reference proteome</keyword>
<dbReference type="OrthoDB" id="1890565at2759"/>
<evidence type="ECO:0000256" key="2">
    <source>
        <dbReference type="ARBA" id="ARBA00022737"/>
    </source>
</evidence>
<reference evidence="3 4" key="1">
    <citation type="submission" date="2018-02" db="EMBL/GenBank/DDBJ databases">
        <title>Draft genome of wild Prunus yedoensis var. nudiflora.</title>
        <authorList>
            <person name="Baek S."/>
            <person name="Kim J.-H."/>
            <person name="Choi K."/>
            <person name="Kim G.-B."/>
            <person name="Cho A."/>
            <person name="Jang H."/>
            <person name="Shin C.-H."/>
            <person name="Yu H.-J."/>
            <person name="Mun J.-H."/>
        </authorList>
    </citation>
    <scope>NUCLEOTIDE SEQUENCE [LARGE SCALE GENOMIC DNA]</scope>
    <source>
        <strain evidence="4">cv. Jeju island</strain>
        <tissue evidence="3">Leaf</tissue>
    </source>
</reference>
<dbReference type="InterPro" id="IPR011990">
    <property type="entry name" value="TPR-like_helical_dom_sf"/>
</dbReference>
<sequence>MDVPYGCMISSLAKLDDIEGAERIFEEWESHCTGYYDFRVLNRLLVAYCEKGLFDKAESAVNKAVEGRIPYASTWNVLAIGYTERQGDVEGIEEIISLLKNLVLYPGICIRDC</sequence>
<comment type="caution">
    <text evidence="3">The sequence shown here is derived from an EMBL/GenBank/DDBJ whole genome shotgun (WGS) entry which is preliminary data.</text>
</comment>
<dbReference type="Gene3D" id="1.25.40.10">
    <property type="entry name" value="Tetratricopeptide repeat domain"/>
    <property type="match status" value="1"/>
</dbReference>
<dbReference type="EMBL" id="PJQY01000852">
    <property type="protein sequence ID" value="PQQ07508.1"/>
    <property type="molecule type" value="Genomic_DNA"/>
</dbReference>
<dbReference type="AlphaFoldDB" id="A0A314YRW2"/>
<dbReference type="GO" id="GO:0003729">
    <property type="term" value="F:mRNA binding"/>
    <property type="evidence" value="ECO:0007669"/>
    <property type="project" value="UniProtKB-ARBA"/>
</dbReference>
<dbReference type="InterPro" id="IPR002885">
    <property type="entry name" value="PPR_rpt"/>
</dbReference>
<dbReference type="Proteomes" id="UP000250321">
    <property type="component" value="Unassembled WGS sequence"/>
</dbReference>
<protein>
    <submittedName>
        <fullName evidence="3">Pentatricopeptide repeat-containing protein</fullName>
    </submittedName>
</protein>
<proteinExistence type="inferred from homology"/>
<keyword evidence="2" id="KW-0677">Repeat</keyword>
<name>A0A314YRW2_PRUYE</name>
<evidence type="ECO:0000256" key="1">
    <source>
        <dbReference type="ARBA" id="ARBA00007626"/>
    </source>
</evidence>
<dbReference type="STRING" id="2094558.A0A314YRW2"/>
<dbReference type="Pfam" id="PF01535">
    <property type="entry name" value="PPR"/>
    <property type="match status" value="2"/>
</dbReference>
<dbReference type="SUPFAM" id="SSF48452">
    <property type="entry name" value="TPR-like"/>
    <property type="match status" value="1"/>
</dbReference>
<dbReference type="GO" id="GO:0005739">
    <property type="term" value="C:mitochondrion"/>
    <property type="evidence" value="ECO:0007669"/>
    <property type="project" value="TreeGrafter"/>
</dbReference>
<dbReference type="PANTHER" id="PTHR45717">
    <property type="entry name" value="OS12G0527900 PROTEIN"/>
    <property type="match status" value="1"/>
</dbReference>
<dbReference type="PANTHER" id="PTHR45717:SF6">
    <property type="entry name" value="PENTACOTRIPEPTIDE-REPEAT REGION OF PRORP DOMAIN-CONTAINING PROTEIN"/>
    <property type="match status" value="1"/>
</dbReference>